<gene>
    <name evidence="1" type="ORF">NIES21_59720</name>
</gene>
<keyword evidence="2" id="KW-1185">Reference proteome</keyword>
<geneLocation type="plasmid" evidence="2">
    <name>Plasmid2 dna</name>
</geneLocation>
<sequence>MALGLFQTDALIEKLAKAFYRLQGYVVKDNYRMQDSTHPAEKACVAMALVAIEEVEFELASNDDEEVITWQQGQPLSENRQYYFCKYEDFTLTLLTSPHTNMTRIEVYLEKLRIYVCEKEISPKEATEELQEYLSTLAAQFQTLSRIQF</sequence>
<organism evidence="1 2">
    <name type="scientific">Anabaenopsis circularis NIES-21</name>
    <dbReference type="NCBI Taxonomy" id="1085406"/>
    <lineage>
        <taxon>Bacteria</taxon>
        <taxon>Bacillati</taxon>
        <taxon>Cyanobacteriota</taxon>
        <taxon>Cyanophyceae</taxon>
        <taxon>Nostocales</taxon>
        <taxon>Nodulariaceae</taxon>
        <taxon>Anabaenopsis</taxon>
    </lineage>
</organism>
<accession>A0A1Z4GRG3</accession>
<name>A0A1Z4GRG3_9CYAN</name>
<dbReference type="Proteomes" id="UP000218287">
    <property type="component" value="Plasmid Plasmid2 dna"/>
</dbReference>
<dbReference type="OrthoDB" id="484555at2"/>
<reference evidence="1 2" key="1">
    <citation type="submission" date="2017-06" db="EMBL/GenBank/DDBJ databases">
        <title>Genome sequencing of cyanobaciteial culture collection at National Institute for Environmental Studies (NIES).</title>
        <authorList>
            <person name="Hirose Y."/>
            <person name="Shimura Y."/>
            <person name="Fujisawa T."/>
            <person name="Nakamura Y."/>
            <person name="Kawachi M."/>
        </authorList>
    </citation>
    <scope>NUCLEOTIDE SEQUENCE [LARGE SCALE GENOMIC DNA]</scope>
    <source>
        <strain evidence="1 2">NIES-21</strain>
        <plasmid evidence="2">Plasmid2 dna</plasmid>
    </source>
</reference>
<proteinExistence type="predicted"/>
<dbReference type="EMBL" id="AP018176">
    <property type="protein sequence ID" value="BAY20102.1"/>
    <property type="molecule type" value="Genomic_DNA"/>
</dbReference>
<evidence type="ECO:0000313" key="1">
    <source>
        <dbReference type="EMBL" id="BAY20102.1"/>
    </source>
</evidence>
<protein>
    <submittedName>
        <fullName evidence="1">Uncharacterized protein</fullName>
    </submittedName>
</protein>
<evidence type="ECO:0000313" key="2">
    <source>
        <dbReference type="Proteomes" id="UP000218287"/>
    </source>
</evidence>
<keyword evidence="1" id="KW-0614">Plasmid</keyword>
<dbReference type="AlphaFoldDB" id="A0A1Z4GRG3"/>